<name>A0AAP0JX62_9MAGN</name>
<gene>
    <name evidence="1" type="ORF">Syun_011246</name>
</gene>
<dbReference type="Proteomes" id="UP001420932">
    <property type="component" value="Unassembled WGS sequence"/>
</dbReference>
<sequence length="49" mass="5499">MVIFLCSQHPHPLLSLNLLHPASNAYCTDYFQCSSCWPPSAPTRTQPPQ</sequence>
<accession>A0AAP0JX62</accession>
<organism evidence="1 2">
    <name type="scientific">Stephania yunnanensis</name>
    <dbReference type="NCBI Taxonomy" id="152371"/>
    <lineage>
        <taxon>Eukaryota</taxon>
        <taxon>Viridiplantae</taxon>
        <taxon>Streptophyta</taxon>
        <taxon>Embryophyta</taxon>
        <taxon>Tracheophyta</taxon>
        <taxon>Spermatophyta</taxon>
        <taxon>Magnoliopsida</taxon>
        <taxon>Ranunculales</taxon>
        <taxon>Menispermaceae</taxon>
        <taxon>Menispermoideae</taxon>
        <taxon>Cissampelideae</taxon>
        <taxon>Stephania</taxon>
    </lineage>
</organism>
<keyword evidence="2" id="KW-1185">Reference proteome</keyword>
<evidence type="ECO:0000313" key="1">
    <source>
        <dbReference type="EMBL" id="KAK9141846.1"/>
    </source>
</evidence>
<protein>
    <submittedName>
        <fullName evidence="1">Uncharacterized protein</fullName>
    </submittedName>
</protein>
<dbReference type="EMBL" id="JBBNAF010000005">
    <property type="protein sequence ID" value="KAK9141846.1"/>
    <property type="molecule type" value="Genomic_DNA"/>
</dbReference>
<reference evidence="1 2" key="1">
    <citation type="submission" date="2024-01" db="EMBL/GenBank/DDBJ databases">
        <title>Genome assemblies of Stephania.</title>
        <authorList>
            <person name="Yang L."/>
        </authorList>
    </citation>
    <scope>NUCLEOTIDE SEQUENCE [LARGE SCALE GENOMIC DNA]</scope>
    <source>
        <strain evidence="1">YNDBR</strain>
        <tissue evidence="1">Leaf</tissue>
    </source>
</reference>
<dbReference type="AlphaFoldDB" id="A0AAP0JX62"/>
<comment type="caution">
    <text evidence="1">The sequence shown here is derived from an EMBL/GenBank/DDBJ whole genome shotgun (WGS) entry which is preliminary data.</text>
</comment>
<evidence type="ECO:0000313" key="2">
    <source>
        <dbReference type="Proteomes" id="UP001420932"/>
    </source>
</evidence>
<proteinExistence type="predicted"/>